<dbReference type="EMBL" id="CAJJDM010000131">
    <property type="protein sequence ID" value="CAD8105595.1"/>
    <property type="molecule type" value="Genomic_DNA"/>
</dbReference>
<evidence type="ECO:0000313" key="2">
    <source>
        <dbReference type="EMBL" id="CAD8105595.1"/>
    </source>
</evidence>
<dbReference type="PANTHER" id="PTHR12277:SF197">
    <property type="entry name" value="CHROMOSOME UNDETERMINED SCAFFOLD_38, WHOLE GENOME SHOTGUN SEQUENCE"/>
    <property type="match status" value="1"/>
</dbReference>
<protein>
    <recommendedName>
        <fullName evidence="1">Serine hydrolase domain-containing protein</fullName>
    </recommendedName>
</protein>
<evidence type="ECO:0000313" key="3">
    <source>
        <dbReference type="Proteomes" id="UP000688137"/>
    </source>
</evidence>
<evidence type="ECO:0000259" key="1">
    <source>
        <dbReference type="Pfam" id="PF03959"/>
    </source>
</evidence>
<gene>
    <name evidence="2" type="ORF">PPRIM_AZ9-3.1.T1280012</name>
</gene>
<reference evidence="2" key="1">
    <citation type="submission" date="2021-01" db="EMBL/GenBank/DDBJ databases">
        <authorList>
            <consortium name="Genoscope - CEA"/>
            <person name="William W."/>
        </authorList>
    </citation>
    <scope>NUCLEOTIDE SEQUENCE</scope>
</reference>
<feature type="domain" description="Serine hydrolase" evidence="1">
    <location>
        <begin position="137"/>
        <end position="246"/>
    </location>
</feature>
<sequence length="276" mass="31707">MDFNDLIFPCPKPSYNETLGGLYYIDEQICGQSIKNSNELKIQNGTLRVTISQNQTHHKVTKKRRIVTLLQLEQKLNKGIIVFFHANAEDLGMCKSLAFLLGTDLDMASISIEYPGYGIYKGNCSSDIMIKDGYQVMEHIIKVLKVQEENIIIIGRSIGCSIAIEMSIRYKKIRSLILLSAFTSICDVIKENSFFWISKLVNERFRNLEKMHKVVCPTLFIHGKDDDLVNYKHSIELMKECQGLVHIELFEGMNHNQFSVELHIISPIKQFLMKIK</sequence>
<dbReference type="Proteomes" id="UP000688137">
    <property type="component" value="Unassembled WGS sequence"/>
</dbReference>
<dbReference type="PANTHER" id="PTHR12277">
    <property type="entry name" value="ALPHA/BETA HYDROLASE DOMAIN-CONTAINING PROTEIN"/>
    <property type="match status" value="1"/>
</dbReference>
<name>A0A8S1PR11_PARPR</name>
<dbReference type="Pfam" id="PF03959">
    <property type="entry name" value="FSH1"/>
    <property type="match status" value="1"/>
</dbReference>
<accession>A0A8S1PR11</accession>
<organism evidence="2 3">
    <name type="scientific">Paramecium primaurelia</name>
    <dbReference type="NCBI Taxonomy" id="5886"/>
    <lineage>
        <taxon>Eukaryota</taxon>
        <taxon>Sar</taxon>
        <taxon>Alveolata</taxon>
        <taxon>Ciliophora</taxon>
        <taxon>Intramacronucleata</taxon>
        <taxon>Oligohymenophorea</taxon>
        <taxon>Peniculida</taxon>
        <taxon>Parameciidae</taxon>
        <taxon>Paramecium</taxon>
    </lineage>
</organism>
<dbReference type="AlphaFoldDB" id="A0A8S1PR11"/>
<dbReference type="InterPro" id="IPR005645">
    <property type="entry name" value="FSH-like_dom"/>
</dbReference>
<proteinExistence type="predicted"/>
<dbReference type="OMA" id="TGQASEC"/>
<keyword evidence="3" id="KW-1185">Reference proteome</keyword>
<comment type="caution">
    <text evidence="2">The sequence shown here is derived from an EMBL/GenBank/DDBJ whole genome shotgun (WGS) entry which is preliminary data.</text>
</comment>